<gene>
    <name evidence="2" type="ORF">A3Q41_04232</name>
</gene>
<dbReference type="GeneID" id="93554402"/>
<evidence type="ECO:0000256" key="1">
    <source>
        <dbReference type="SAM" id="Phobius"/>
    </source>
</evidence>
<keyword evidence="1" id="KW-1133">Transmembrane helix</keyword>
<organism evidence="2 3">
    <name type="scientific">Rhodococcoides fascians</name>
    <name type="common">Rhodococcus fascians</name>
    <dbReference type="NCBI Taxonomy" id="1828"/>
    <lineage>
        <taxon>Bacteria</taxon>
        <taxon>Bacillati</taxon>
        <taxon>Actinomycetota</taxon>
        <taxon>Actinomycetes</taxon>
        <taxon>Mycobacteriales</taxon>
        <taxon>Nocardiaceae</taxon>
        <taxon>Rhodococcoides</taxon>
    </lineage>
</organism>
<reference evidence="3" key="2">
    <citation type="submission" date="2016-04" db="EMBL/GenBank/DDBJ databases">
        <title>Complete Genome and Plasmid Sequences for Rhodococcus fascians D188 and Draft Sequences for Rhodococcus spp. Isolates PBTS 1 and PBTS 2.</title>
        <authorList>
            <person name="Stamer R."/>
            <person name="Vereecke D."/>
            <person name="Zhang Y."/>
            <person name="Schilkey F."/>
            <person name="Devitt N."/>
            <person name="Randall J."/>
        </authorList>
    </citation>
    <scope>NUCLEOTIDE SEQUENCE [LARGE SCALE GENOMIC DNA]</scope>
    <source>
        <strain evidence="3">PBTS2</strain>
    </source>
</reference>
<dbReference type="Proteomes" id="UP000076038">
    <property type="component" value="Chromosome"/>
</dbReference>
<feature type="transmembrane region" description="Helical" evidence="1">
    <location>
        <begin position="39"/>
        <end position="58"/>
    </location>
</feature>
<sequence length="71" mass="7212">MSEREFSLGRLAFRALGAAVAVLALATVSIAVWQPTAGVALLIALAGVVGAITAMGVVSTRMTRKELGPDS</sequence>
<feature type="transmembrane region" description="Helical" evidence="1">
    <location>
        <begin position="12"/>
        <end position="33"/>
    </location>
</feature>
<dbReference type="PATRIC" id="fig|1653479.3.peg.4287"/>
<proteinExistence type="predicted"/>
<name>A0A143QS00_RHOFA</name>
<keyword evidence="1" id="KW-0812">Transmembrane</keyword>
<keyword evidence="1" id="KW-0472">Membrane</keyword>
<protein>
    <submittedName>
        <fullName evidence="2">Uncharacterized protein</fullName>
    </submittedName>
</protein>
<evidence type="ECO:0000313" key="2">
    <source>
        <dbReference type="EMBL" id="AMY25508.1"/>
    </source>
</evidence>
<accession>A0A260TLU3</accession>
<accession>A0A143QS00</accession>
<dbReference type="KEGG" id="rhs:A3Q41_04232"/>
<evidence type="ECO:0000313" key="3">
    <source>
        <dbReference type="Proteomes" id="UP000076038"/>
    </source>
</evidence>
<dbReference type="EMBL" id="CP015220">
    <property type="protein sequence ID" value="AMY25508.1"/>
    <property type="molecule type" value="Genomic_DNA"/>
</dbReference>
<keyword evidence="3" id="KW-1185">Reference proteome</keyword>
<dbReference type="AlphaFoldDB" id="A0A143QS00"/>
<dbReference type="RefSeq" id="WP_027497289.1">
    <property type="nucleotide sequence ID" value="NZ_CAKKLU010000018.1"/>
</dbReference>
<reference evidence="2 3" key="1">
    <citation type="journal article" date="2016" name="Genome Announc.">
        <title>Complete Genome and Plasmid Sequences for Rhodococcus fascians D188 and Draft Sequences for Rhodococcus Isolates PBTS 1 and PBTS 2.</title>
        <authorList>
            <person name="Stamler R.A."/>
            <person name="Vereecke D."/>
            <person name="Zhang Y."/>
            <person name="Schilkey F."/>
            <person name="Devitt N."/>
            <person name="Randall J.J."/>
        </authorList>
    </citation>
    <scope>NUCLEOTIDE SEQUENCE [LARGE SCALE GENOMIC DNA]</scope>
    <source>
        <strain evidence="2 3">PBTS2</strain>
    </source>
</reference>